<proteinExistence type="predicted"/>
<feature type="compositionally biased region" description="Low complexity" evidence="1">
    <location>
        <begin position="550"/>
        <end position="559"/>
    </location>
</feature>
<feature type="compositionally biased region" description="Polar residues" evidence="1">
    <location>
        <begin position="484"/>
        <end position="495"/>
    </location>
</feature>
<feature type="domain" description="Transcription elongation factor Eaf N-terminal" evidence="2">
    <location>
        <begin position="45"/>
        <end position="156"/>
    </location>
</feature>
<evidence type="ECO:0000259" key="2">
    <source>
        <dbReference type="Pfam" id="PF09816"/>
    </source>
</evidence>
<feature type="compositionally biased region" description="Polar residues" evidence="1">
    <location>
        <begin position="201"/>
        <end position="218"/>
    </location>
</feature>
<reference evidence="3 4" key="1">
    <citation type="submission" date="2018-03" db="EMBL/GenBank/DDBJ databases">
        <authorList>
            <person name="Guldener U."/>
        </authorList>
    </citation>
    <scope>NUCLEOTIDE SEQUENCE [LARGE SCALE GENOMIC DNA]</scope>
    <source>
        <strain evidence="3 4">NBRC100155</strain>
    </source>
</reference>
<feature type="compositionally biased region" description="Basic and acidic residues" evidence="1">
    <location>
        <begin position="526"/>
        <end position="535"/>
    </location>
</feature>
<evidence type="ECO:0000256" key="1">
    <source>
        <dbReference type="SAM" id="MobiDB-lite"/>
    </source>
</evidence>
<name>A0A5C3DUX0_9BASI</name>
<accession>A0A5C3DUX0</accession>
<feature type="compositionally biased region" description="Acidic residues" evidence="1">
    <location>
        <begin position="381"/>
        <end position="391"/>
    </location>
</feature>
<organism evidence="3 4">
    <name type="scientific">Ustilago trichophora</name>
    <dbReference type="NCBI Taxonomy" id="86804"/>
    <lineage>
        <taxon>Eukaryota</taxon>
        <taxon>Fungi</taxon>
        <taxon>Dikarya</taxon>
        <taxon>Basidiomycota</taxon>
        <taxon>Ustilaginomycotina</taxon>
        <taxon>Ustilaginomycetes</taxon>
        <taxon>Ustilaginales</taxon>
        <taxon>Ustilaginaceae</taxon>
        <taxon>Ustilago</taxon>
    </lineage>
</organism>
<dbReference type="OrthoDB" id="125903at2759"/>
<evidence type="ECO:0000313" key="4">
    <source>
        <dbReference type="Proteomes" id="UP000324022"/>
    </source>
</evidence>
<feature type="compositionally biased region" description="Polar residues" evidence="1">
    <location>
        <begin position="577"/>
        <end position="590"/>
    </location>
</feature>
<evidence type="ECO:0000313" key="3">
    <source>
        <dbReference type="EMBL" id="SPO22028.1"/>
    </source>
</evidence>
<dbReference type="EMBL" id="OOIN01000003">
    <property type="protein sequence ID" value="SPO22028.1"/>
    <property type="molecule type" value="Genomic_DNA"/>
</dbReference>
<dbReference type="Proteomes" id="UP000324022">
    <property type="component" value="Unassembled WGS sequence"/>
</dbReference>
<dbReference type="InterPro" id="IPR019194">
    <property type="entry name" value="Tscrpt_elong_fac_Eaf_N"/>
</dbReference>
<feature type="compositionally biased region" description="Polar residues" evidence="1">
    <location>
        <begin position="444"/>
        <end position="462"/>
    </location>
</feature>
<feature type="compositionally biased region" description="Acidic residues" evidence="1">
    <location>
        <begin position="536"/>
        <end position="549"/>
    </location>
</feature>
<sequence>MSRDRIRRFQEVTVGPSASALLEAVSHAGSHGDVHDTLRHEEVFTNRQPLPNYFALNFNFKPDSTHDCKRGALFQPGPSRNTNADWQLELESHEADQEAVSGSAMDETAKKKPAHIFTGPQTAAKAYDLVLVWDEAAQVYRLDRIASAFSFKYERSKTVLSNQSQDVWTKETAKSKKRSIQDGPLARSDISASGSVRPGEAQSSAALLERNQTSQGAERSSRPSSSSKSGDLKLRGKTSTAMTPVRRSSRRSIAVEMEEFDDGPETLVEPSTSSSTDHVKRSSMPQEEDPPTRQESKKAKVAAPPEKSASPSEPAGGLRRSRRRSSQAQVEEASSPPHRRRSSETSEPAIVEKVEEPQTLEGDDDDLALELERELEREIEIEMEDASEAEEQAAPAPISSSLVAKRSTDRSISPVSRLKHAERQMKVNTPKAHTPDLDDVPVPRSSSLSKSFKRTTSPSTDRSAPADDTRAPPSQPTASIGLGLQQTGVGITPTASPHLDVASPTPASVKSPRDLVSPTEPSKSSGKLEDAVHDGGDEDEDDDLDDFAAELDMSLAEAPEAPPVAPPAAVEKRRSSRAYTAAQSAANTRADSYAPRQIRKAYGLGGPRQEEEELEDSD</sequence>
<feature type="compositionally biased region" description="Low complexity" evidence="1">
    <location>
        <begin position="301"/>
        <end position="315"/>
    </location>
</feature>
<keyword evidence="4" id="KW-1185">Reference proteome</keyword>
<feature type="compositionally biased region" description="Basic and acidic residues" evidence="1">
    <location>
        <begin position="370"/>
        <end position="380"/>
    </location>
</feature>
<dbReference type="Pfam" id="PF09816">
    <property type="entry name" value="EAF"/>
    <property type="match status" value="1"/>
</dbReference>
<dbReference type="AlphaFoldDB" id="A0A5C3DUX0"/>
<feature type="region of interest" description="Disordered" evidence="1">
    <location>
        <begin position="172"/>
        <end position="618"/>
    </location>
</feature>
<gene>
    <name evidence="3" type="ORF">UTRI_02023_B</name>
</gene>
<protein>
    <recommendedName>
        <fullName evidence="2">Transcription elongation factor Eaf N-terminal domain-containing protein</fullName>
    </recommendedName>
</protein>